<dbReference type="PANTHER" id="PTHR46145:SF4">
    <property type="entry name" value="HEPARANASE"/>
    <property type="match status" value="1"/>
</dbReference>
<feature type="signal peptide" evidence="2">
    <location>
        <begin position="1"/>
        <end position="17"/>
    </location>
</feature>
<dbReference type="GO" id="GO:0016798">
    <property type="term" value="F:hydrolase activity, acting on glycosyl bonds"/>
    <property type="evidence" value="ECO:0007669"/>
    <property type="project" value="InterPro"/>
</dbReference>
<organism evidence="3 4">
    <name type="scientific">Holothuria leucospilota</name>
    <name type="common">Black long sea cucumber</name>
    <name type="synonym">Mertensiothuria leucospilota</name>
    <dbReference type="NCBI Taxonomy" id="206669"/>
    <lineage>
        <taxon>Eukaryota</taxon>
        <taxon>Metazoa</taxon>
        <taxon>Echinodermata</taxon>
        <taxon>Eleutherozoa</taxon>
        <taxon>Echinozoa</taxon>
        <taxon>Holothuroidea</taxon>
        <taxon>Aspidochirotacea</taxon>
        <taxon>Aspidochirotida</taxon>
        <taxon>Holothuriidae</taxon>
        <taxon>Holothuria</taxon>
    </lineage>
</organism>
<dbReference type="GO" id="GO:0031012">
    <property type="term" value="C:extracellular matrix"/>
    <property type="evidence" value="ECO:0007669"/>
    <property type="project" value="TreeGrafter"/>
</dbReference>
<comment type="caution">
    <text evidence="3">The sequence shown here is derived from an EMBL/GenBank/DDBJ whole genome shotgun (WGS) entry which is preliminary data.</text>
</comment>
<dbReference type="PANTHER" id="PTHR46145">
    <property type="entry name" value="HEPARANASE"/>
    <property type="match status" value="1"/>
</dbReference>
<comment type="similarity">
    <text evidence="1">Belongs to the glycosyl hydrolase 79 family.</text>
</comment>
<dbReference type="Proteomes" id="UP001152320">
    <property type="component" value="Chromosome 17"/>
</dbReference>
<keyword evidence="2" id="KW-0732">Signal</keyword>
<dbReference type="InterPro" id="IPR017853">
    <property type="entry name" value="GH"/>
</dbReference>
<dbReference type="Pfam" id="PF03662">
    <property type="entry name" value="Glyco_hydro_79n"/>
    <property type="match status" value="1"/>
</dbReference>
<dbReference type="OrthoDB" id="726732at2759"/>
<reference evidence="3" key="1">
    <citation type="submission" date="2021-10" db="EMBL/GenBank/DDBJ databases">
        <title>Tropical sea cucumber genome reveals ecological adaptation and Cuvierian tubules defense mechanism.</title>
        <authorList>
            <person name="Chen T."/>
        </authorList>
    </citation>
    <scope>NUCLEOTIDE SEQUENCE</scope>
    <source>
        <strain evidence="3">Nanhai2018</strain>
        <tissue evidence="3">Muscle</tissue>
    </source>
</reference>
<feature type="chain" id="PRO_5040377126" evidence="2">
    <location>
        <begin position="18"/>
        <end position="513"/>
    </location>
</feature>
<protein>
    <submittedName>
        <fullName evidence="3">Heparanase</fullName>
    </submittedName>
</protein>
<dbReference type="SUPFAM" id="SSF51445">
    <property type="entry name" value="(Trans)glycosidases"/>
    <property type="match status" value="1"/>
</dbReference>
<dbReference type="GO" id="GO:0005615">
    <property type="term" value="C:extracellular space"/>
    <property type="evidence" value="ECO:0007669"/>
    <property type="project" value="TreeGrafter"/>
</dbReference>
<gene>
    <name evidence="3" type="ORF">HOLleu_33498</name>
</gene>
<keyword evidence="4" id="KW-1185">Reference proteome</keyword>
<evidence type="ECO:0000313" key="4">
    <source>
        <dbReference type="Proteomes" id="UP001152320"/>
    </source>
</evidence>
<evidence type="ECO:0000256" key="1">
    <source>
        <dbReference type="ARBA" id="ARBA00009800"/>
    </source>
</evidence>
<dbReference type="EMBL" id="JAIZAY010000017">
    <property type="protein sequence ID" value="KAJ8025834.1"/>
    <property type="molecule type" value="Genomic_DNA"/>
</dbReference>
<proteinExistence type="inferred from homology"/>
<evidence type="ECO:0000256" key="2">
    <source>
        <dbReference type="SAM" id="SignalP"/>
    </source>
</evidence>
<dbReference type="AlphaFoldDB" id="A0A9Q1BHT0"/>
<name>A0A9Q1BHT0_HOLLE</name>
<sequence>MLMPITFFIILYQFCFSVCSTETNISQTIWKRLSPVCATIPVRVKVDPSAVVFNVDSRFYSIGQGASLSFVFRHNLSNPVLKLFAKELAPAYFRVGGTKSNFLVFCDDEEVCEDGPGYSNITFSGKVWDEINTFVKDAGWNLVFTVNAFLRTPDNKWDPSNLIKLLEYSSKRGYKLDFELGNEPNAYFHKFNKTITPEQNAEDFKSFKAILKQYNNYQDSLLIGPDVTAMVKYETYKPLLGMKADKYLSSFLDNVGDTIDVTSSHFYYCDHKDHVMPSNFTSLQILDIFSRNAKTLRRLVHQHRPSGKYRTWIGESGDVAGGGLKNFSDRFASGMVWLDKLGIGALNDIEVFIREVFLDDGRGLIDPDIFPHVDYWSAVLFRRLVGKETLKVSYTQSTLELKRLRLYAHCTRTAGSSYHYQPGAVTIFGVNFNKEETVELLLDVGDIDQFLLTPVRPNNILSRYGALNGVELALNNGSVPEMSPQPVVGNPIMPQGSMGFFVLKNADFKICKS</sequence>
<evidence type="ECO:0000313" key="3">
    <source>
        <dbReference type="EMBL" id="KAJ8025834.1"/>
    </source>
</evidence>
<accession>A0A9Q1BHT0</accession>
<dbReference type="GO" id="GO:0016020">
    <property type="term" value="C:membrane"/>
    <property type="evidence" value="ECO:0007669"/>
    <property type="project" value="InterPro"/>
</dbReference>
<dbReference type="InterPro" id="IPR005199">
    <property type="entry name" value="Glyco_hydro_79"/>
</dbReference>
<dbReference type="Gene3D" id="3.20.20.80">
    <property type="entry name" value="Glycosidases"/>
    <property type="match status" value="1"/>
</dbReference>